<evidence type="ECO:0000256" key="1">
    <source>
        <dbReference type="ARBA" id="ARBA00004651"/>
    </source>
</evidence>
<organism evidence="7 8">
    <name type="scientific">Pirellulimonas nuda</name>
    <dbReference type="NCBI Taxonomy" id="2528009"/>
    <lineage>
        <taxon>Bacteria</taxon>
        <taxon>Pseudomonadati</taxon>
        <taxon>Planctomycetota</taxon>
        <taxon>Planctomycetia</taxon>
        <taxon>Pirellulales</taxon>
        <taxon>Lacipirellulaceae</taxon>
        <taxon>Pirellulimonas</taxon>
    </lineage>
</organism>
<keyword evidence="3 6" id="KW-0812">Transmembrane</keyword>
<dbReference type="KEGG" id="pnd:Pla175_41680"/>
<feature type="transmembrane region" description="Helical" evidence="6">
    <location>
        <begin position="259"/>
        <end position="278"/>
    </location>
</feature>
<reference evidence="7 8" key="1">
    <citation type="submission" date="2019-02" db="EMBL/GenBank/DDBJ databases">
        <title>Deep-cultivation of Planctomycetes and their phenomic and genomic characterization uncovers novel biology.</title>
        <authorList>
            <person name="Wiegand S."/>
            <person name="Jogler M."/>
            <person name="Boedeker C."/>
            <person name="Pinto D."/>
            <person name="Vollmers J."/>
            <person name="Rivas-Marin E."/>
            <person name="Kohn T."/>
            <person name="Peeters S.H."/>
            <person name="Heuer A."/>
            <person name="Rast P."/>
            <person name="Oberbeckmann S."/>
            <person name="Bunk B."/>
            <person name="Jeske O."/>
            <person name="Meyerdierks A."/>
            <person name="Storesund J.E."/>
            <person name="Kallscheuer N."/>
            <person name="Luecker S."/>
            <person name="Lage O.M."/>
            <person name="Pohl T."/>
            <person name="Merkel B.J."/>
            <person name="Hornburger P."/>
            <person name="Mueller R.-W."/>
            <person name="Bruemmer F."/>
            <person name="Labrenz M."/>
            <person name="Spormann A.M."/>
            <person name="Op den Camp H."/>
            <person name="Overmann J."/>
            <person name="Amann R."/>
            <person name="Jetten M.S.M."/>
            <person name="Mascher T."/>
            <person name="Medema M.H."/>
            <person name="Devos D.P."/>
            <person name="Kaster A.-K."/>
            <person name="Ovreas L."/>
            <person name="Rohde M."/>
            <person name="Galperin M.Y."/>
            <person name="Jogler C."/>
        </authorList>
    </citation>
    <scope>NUCLEOTIDE SEQUENCE [LARGE SCALE GENOMIC DNA]</scope>
    <source>
        <strain evidence="7 8">Pla175</strain>
    </source>
</reference>
<feature type="transmembrane region" description="Helical" evidence="6">
    <location>
        <begin position="38"/>
        <end position="61"/>
    </location>
</feature>
<dbReference type="InterPro" id="IPR017039">
    <property type="entry name" value="Virul_fac_BrkB"/>
</dbReference>
<dbReference type="NCBIfam" id="TIGR00765">
    <property type="entry name" value="yihY_not_rbn"/>
    <property type="match status" value="1"/>
</dbReference>
<dbReference type="PANTHER" id="PTHR30213:SF1">
    <property type="entry name" value="INNER MEMBRANE PROTEIN YHJD"/>
    <property type="match status" value="1"/>
</dbReference>
<dbReference type="PIRSF" id="PIRSF035875">
    <property type="entry name" value="RNase_BN"/>
    <property type="match status" value="1"/>
</dbReference>
<keyword evidence="2" id="KW-1003">Cell membrane</keyword>
<proteinExistence type="predicted"/>
<evidence type="ECO:0000313" key="8">
    <source>
        <dbReference type="Proteomes" id="UP000317429"/>
    </source>
</evidence>
<feature type="transmembrane region" description="Helical" evidence="6">
    <location>
        <begin position="218"/>
        <end position="239"/>
    </location>
</feature>
<keyword evidence="8" id="KW-1185">Reference proteome</keyword>
<comment type="subcellular location">
    <subcellularLocation>
        <location evidence="1">Cell membrane</location>
        <topology evidence="1">Multi-pass membrane protein</topology>
    </subcellularLocation>
</comment>
<evidence type="ECO:0000256" key="4">
    <source>
        <dbReference type="ARBA" id="ARBA00022989"/>
    </source>
</evidence>
<dbReference type="Pfam" id="PF03631">
    <property type="entry name" value="Virul_fac_BrkB"/>
    <property type="match status" value="1"/>
</dbReference>
<dbReference type="Proteomes" id="UP000317429">
    <property type="component" value="Chromosome"/>
</dbReference>
<dbReference type="PANTHER" id="PTHR30213">
    <property type="entry name" value="INNER MEMBRANE PROTEIN YHJD"/>
    <property type="match status" value="1"/>
</dbReference>
<keyword evidence="4 6" id="KW-1133">Transmembrane helix</keyword>
<evidence type="ECO:0000256" key="6">
    <source>
        <dbReference type="SAM" id="Phobius"/>
    </source>
</evidence>
<evidence type="ECO:0000256" key="3">
    <source>
        <dbReference type="ARBA" id="ARBA00022692"/>
    </source>
</evidence>
<feature type="transmembrane region" description="Helical" evidence="6">
    <location>
        <begin position="154"/>
        <end position="174"/>
    </location>
</feature>
<feature type="transmembrane region" description="Helical" evidence="6">
    <location>
        <begin position="194"/>
        <end position="211"/>
    </location>
</feature>
<dbReference type="EMBL" id="CP036291">
    <property type="protein sequence ID" value="QDU90756.1"/>
    <property type="molecule type" value="Genomic_DNA"/>
</dbReference>
<name>A0A518DH10_9BACT</name>
<feature type="transmembrane region" description="Helical" evidence="6">
    <location>
        <begin position="98"/>
        <end position="122"/>
    </location>
</feature>
<evidence type="ECO:0000256" key="2">
    <source>
        <dbReference type="ARBA" id="ARBA00022475"/>
    </source>
</evidence>
<protein>
    <submittedName>
        <fullName evidence="7">Uncharacterized protein</fullName>
    </submittedName>
</protein>
<accession>A0A518DH10</accession>
<dbReference type="AlphaFoldDB" id="A0A518DH10"/>
<evidence type="ECO:0000313" key="7">
    <source>
        <dbReference type="EMBL" id="QDU90756.1"/>
    </source>
</evidence>
<evidence type="ECO:0000256" key="5">
    <source>
        <dbReference type="ARBA" id="ARBA00023136"/>
    </source>
</evidence>
<keyword evidence="5 6" id="KW-0472">Membrane</keyword>
<sequence>MTRPNARPEPMHAYLLRVLRSFAEVWTRLHVPSAAAAVAFYTLLSLAPILVFATAIATHFLSDQQWRTLIEQRLTESVNPELGKLAASVLESGWYEQFAQGTLVTTSVSGVLLVISASAMFVQLRQSLSEIFASSHQSDRSAIRTWLVGRSVSAAFAMAGGVLLLASLAGTVALHAASNMLSEKLGVPASVWNWLGYLLVAAIIAALFGLLPTKRPPLGCLLVGVIVSTIGFGLGRWAFGAYIQHSLIATAYGPASSLVIFLLWVYYSTTIILTGAVLSEALARQAPPSGEG</sequence>
<dbReference type="GO" id="GO:0005886">
    <property type="term" value="C:plasma membrane"/>
    <property type="evidence" value="ECO:0007669"/>
    <property type="project" value="UniProtKB-SubCell"/>
</dbReference>
<gene>
    <name evidence="7" type="ORF">Pla175_41680</name>
</gene>